<keyword evidence="3" id="KW-0378">Hydrolase</keyword>
<dbReference type="GO" id="GO:0008422">
    <property type="term" value="F:beta-glucosidase activity"/>
    <property type="evidence" value="ECO:0007669"/>
    <property type="project" value="TreeGrafter"/>
</dbReference>
<gene>
    <name evidence="8" type="ORF">RR46_08001</name>
</gene>
<keyword evidence="5" id="KW-0326">Glycosidase</keyword>
<keyword evidence="9" id="KW-1185">Reference proteome</keyword>
<dbReference type="STRING" id="66420.A0A194QFH9"/>
<dbReference type="EMBL" id="KQ459053">
    <property type="protein sequence ID" value="KPJ04242.1"/>
    <property type="molecule type" value="Genomic_DNA"/>
</dbReference>
<dbReference type="SUPFAM" id="SSF51445">
    <property type="entry name" value="(Trans)glycosidases"/>
    <property type="match status" value="1"/>
</dbReference>
<comment type="subunit">
    <text evidence="2">Homodimer.</text>
</comment>
<dbReference type="InterPro" id="IPR017853">
    <property type="entry name" value="GH"/>
</dbReference>
<dbReference type="Pfam" id="PF00232">
    <property type="entry name" value="Glyco_hydro_1"/>
    <property type="match status" value="1"/>
</dbReference>
<evidence type="ECO:0000313" key="9">
    <source>
        <dbReference type="Proteomes" id="UP000053268"/>
    </source>
</evidence>
<sequence length="657" mass="75216">MSCQSLVKVSSESRQSLVRVSSESRQSLVRVSSKSRQSLVRVSVLICNVHAIKFPPEFKFGAATSAYQVEGAWNVSDKGLSIWDKHLHSNPDLNVDHSNADIACDSYRYWREDVRIAADLGVHFYRFSISWPRLLPTGTSERISEDGKAYYNNLINGLLEKGIQPVVTLYHWDLPQRLQNLGGWTNPLIADWFMDYAKVAFSLFGDRVKTWVTINEPIIICDVGYNRGAFAPGVKDPDFGNYICHKNILLAHAKAWRLYDDEYRMKYHGKVGITNHLYWFEPASEEHKDITDLVNLYMRMGIHAVFSKEGGWPPKIEKIVAENSKKQGYSRSRLPALSKQETILIKGTYDFFGLNYYTSRRVRKAKPDDKFQDWPLGESCVEIGAILEYDTTWKRAACSWFWIYPEGIRNILKSIKESYGDIEVLITENGVPTRGSNLNDYERIDYYKKHLEQVWLAINKDGVNVTAYTAWTMIDNFEWLDGYTAQFGLYQVDFSSSNRTRKPRASAKYYADVIRSRSYGYYNNPQATAEIYTEDGWIKSGDLLYRDENWNFYYIERLKMLLKYRNHHISPTEVESVINKHPGVLHVAVTGIPDDECGDLAVACVVPHHNIKVTAQEIKDLVKGLTLMTAPRSTAPSCSGQLPILSPSLAFRTVLDV</sequence>
<comment type="similarity">
    <text evidence="1 6">Belongs to the glycosyl hydrolase 1 family.</text>
</comment>
<evidence type="ECO:0000256" key="5">
    <source>
        <dbReference type="ARBA" id="ARBA00023295"/>
    </source>
</evidence>
<dbReference type="InterPro" id="IPR001360">
    <property type="entry name" value="Glyco_hydro_1"/>
</dbReference>
<dbReference type="PROSITE" id="PS00653">
    <property type="entry name" value="GLYCOSYL_HYDROL_F1_2"/>
    <property type="match status" value="1"/>
</dbReference>
<dbReference type="AlphaFoldDB" id="A0A194QFH9"/>
<dbReference type="Proteomes" id="UP000053268">
    <property type="component" value="Unassembled WGS sequence"/>
</dbReference>
<reference evidence="8 9" key="1">
    <citation type="journal article" date="2015" name="Nat. Commun.">
        <title>Outbred genome sequencing and CRISPR/Cas9 gene editing in butterflies.</title>
        <authorList>
            <person name="Li X."/>
            <person name="Fan D."/>
            <person name="Zhang W."/>
            <person name="Liu G."/>
            <person name="Zhang L."/>
            <person name="Zhao L."/>
            <person name="Fang X."/>
            <person name="Chen L."/>
            <person name="Dong Y."/>
            <person name="Chen Y."/>
            <person name="Ding Y."/>
            <person name="Zhao R."/>
            <person name="Feng M."/>
            <person name="Zhu Y."/>
            <person name="Feng Y."/>
            <person name="Jiang X."/>
            <person name="Zhu D."/>
            <person name="Xiang H."/>
            <person name="Feng X."/>
            <person name="Li S."/>
            <person name="Wang J."/>
            <person name="Zhang G."/>
            <person name="Kronforst M.R."/>
            <person name="Wang W."/>
        </authorList>
    </citation>
    <scope>NUCLEOTIDE SEQUENCE [LARGE SCALE GENOMIC DNA]</scope>
    <source>
        <strain evidence="8">Ya'a_city_454_Px</strain>
        <tissue evidence="8">Whole body</tissue>
    </source>
</reference>
<organism evidence="8 9">
    <name type="scientific">Papilio xuthus</name>
    <name type="common">Asian swallowtail butterfly</name>
    <dbReference type="NCBI Taxonomy" id="66420"/>
    <lineage>
        <taxon>Eukaryota</taxon>
        <taxon>Metazoa</taxon>
        <taxon>Ecdysozoa</taxon>
        <taxon>Arthropoda</taxon>
        <taxon>Hexapoda</taxon>
        <taxon>Insecta</taxon>
        <taxon>Pterygota</taxon>
        <taxon>Neoptera</taxon>
        <taxon>Endopterygota</taxon>
        <taxon>Lepidoptera</taxon>
        <taxon>Glossata</taxon>
        <taxon>Ditrysia</taxon>
        <taxon>Papilionoidea</taxon>
        <taxon>Papilionidae</taxon>
        <taxon>Papilioninae</taxon>
        <taxon>Papilio</taxon>
    </lineage>
</organism>
<dbReference type="InterPro" id="IPR025110">
    <property type="entry name" value="AMP-bd_C"/>
</dbReference>
<feature type="domain" description="AMP-binding enzyme C-terminal" evidence="7">
    <location>
        <begin position="573"/>
        <end position="623"/>
    </location>
</feature>
<evidence type="ECO:0000256" key="4">
    <source>
        <dbReference type="ARBA" id="ARBA00023180"/>
    </source>
</evidence>
<dbReference type="Gene3D" id="3.20.20.80">
    <property type="entry name" value="Glycosidases"/>
    <property type="match status" value="1"/>
</dbReference>
<proteinExistence type="inferred from homology"/>
<evidence type="ECO:0000256" key="2">
    <source>
        <dbReference type="ARBA" id="ARBA00011738"/>
    </source>
</evidence>
<name>A0A194QFH9_PAPXU</name>
<dbReference type="PANTHER" id="PTHR10353">
    <property type="entry name" value="GLYCOSYL HYDROLASE"/>
    <property type="match status" value="1"/>
</dbReference>
<evidence type="ECO:0000256" key="3">
    <source>
        <dbReference type="ARBA" id="ARBA00022801"/>
    </source>
</evidence>
<dbReference type="SUPFAM" id="SSF56801">
    <property type="entry name" value="Acetyl-CoA synthetase-like"/>
    <property type="match status" value="1"/>
</dbReference>
<protein>
    <submittedName>
        <fullName evidence="8">Myrosinase 1</fullName>
    </submittedName>
</protein>
<dbReference type="Pfam" id="PF13193">
    <property type="entry name" value="AMP-binding_C"/>
    <property type="match status" value="1"/>
</dbReference>
<dbReference type="Gene3D" id="3.40.50.12780">
    <property type="entry name" value="N-terminal domain of ligase-like"/>
    <property type="match status" value="1"/>
</dbReference>
<evidence type="ECO:0000256" key="6">
    <source>
        <dbReference type="RuleBase" id="RU003690"/>
    </source>
</evidence>
<dbReference type="FunFam" id="3.20.20.80:FF:000013">
    <property type="entry name" value="lactase-phlorizin hydrolase"/>
    <property type="match status" value="1"/>
</dbReference>
<evidence type="ECO:0000256" key="1">
    <source>
        <dbReference type="ARBA" id="ARBA00010838"/>
    </source>
</evidence>
<dbReference type="InterPro" id="IPR033132">
    <property type="entry name" value="GH_1_N_CS"/>
</dbReference>
<dbReference type="InterPro" id="IPR042099">
    <property type="entry name" value="ANL_N_sf"/>
</dbReference>
<dbReference type="PANTHER" id="PTHR10353:SF36">
    <property type="entry name" value="LP05116P"/>
    <property type="match status" value="1"/>
</dbReference>
<dbReference type="InterPro" id="IPR045851">
    <property type="entry name" value="AMP-bd_C_sf"/>
</dbReference>
<dbReference type="GO" id="GO:0005975">
    <property type="term" value="P:carbohydrate metabolic process"/>
    <property type="evidence" value="ECO:0007669"/>
    <property type="project" value="InterPro"/>
</dbReference>
<evidence type="ECO:0000313" key="8">
    <source>
        <dbReference type="EMBL" id="KPJ04242.1"/>
    </source>
</evidence>
<dbReference type="PRINTS" id="PR00131">
    <property type="entry name" value="GLHYDRLASE1"/>
</dbReference>
<keyword evidence="4" id="KW-0325">Glycoprotein</keyword>
<accession>A0A194QFH9</accession>
<dbReference type="Gene3D" id="3.30.300.30">
    <property type="match status" value="1"/>
</dbReference>
<evidence type="ECO:0000259" key="7">
    <source>
        <dbReference type="Pfam" id="PF13193"/>
    </source>
</evidence>